<sequence length="504" mass="54731">TAPGLDQGVTVLFGSRSCEAARAPNITAPLPAPLRIVPRRLSHYLVGYPSGIYRPMWATGSLWRSAAASHSTCVLAQSTTQCGNSPLCPRSPLSPRIERSLSRQFGSSSHPRRRAATSTVAHGGFLRSHPPTPAPATSPFWIHPKSGYWPPTDPMQTHSILSVPNNLESSFQTKNTAPGLDQGVTVLFGSRSCEAARAPNTLSNPQISEPRREREFKGCEYSLSNSFAEPLSMPELVRLVEEAGDATDLLSEYQGHDLRYVPNGGSADLRSDIASVVYGGILSAEDILVFPGGQLAVQTAAQAFASGGCHSIVFSPGYQSTIDSPNWVAGNGGVTTLSRRAEDGWQVRPDDIRKAIRPNTGYLILNEPYNPGGVVMDAELQREVIEICREHGIVVLCDEVYRLLEHRDADRLPSMAEAYEKGVSAVTMSKPWGGCGITIGWLACRDASLIERLTDSQYFGCVACSRASEVQARMVLRVSDQILADRRQILLQNKALLTTFIEEK</sequence>
<dbReference type="Gene3D" id="3.90.1150.10">
    <property type="entry name" value="Aspartate Aminotransferase, domain 1"/>
    <property type="match status" value="1"/>
</dbReference>
<evidence type="ECO:0000259" key="1">
    <source>
        <dbReference type="Pfam" id="PF00155"/>
    </source>
</evidence>
<dbReference type="InterPro" id="IPR015424">
    <property type="entry name" value="PyrdxlP-dep_Trfase"/>
</dbReference>
<dbReference type="OrthoDB" id="7042322at2759"/>
<dbReference type="Gene3D" id="3.40.640.10">
    <property type="entry name" value="Type I PLP-dependent aspartate aminotransferase-like (Major domain)"/>
    <property type="match status" value="1"/>
</dbReference>
<feature type="domain" description="Aminotransferase class I/classII large" evidence="1">
    <location>
        <begin position="254"/>
        <end position="499"/>
    </location>
</feature>
<dbReference type="AlphaFoldDB" id="K0RH67"/>
<dbReference type="PANTHER" id="PTHR43510:SF1">
    <property type="entry name" value="AMINOTRANSFERASE FUNCTION, HYPOTHETICAL (EUROFUNG)"/>
    <property type="match status" value="1"/>
</dbReference>
<dbReference type="InterPro" id="IPR004839">
    <property type="entry name" value="Aminotransferase_I/II_large"/>
</dbReference>
<feature type="non-terminal residue" evidence="2">
    <location>
        <position position="1"/>
    </location>
</feature>
<dbReference type="PANTHER" id="PTHR43510">
    <property type="entry name" value="AMINOTRANSFERASE FUNCTION, HYPOTHETICAL (EUROFUNG)"/>
    <property type="match status" value="1"/>
</dbReference>
<accession>K0RH67</accession>
<dbReference type="Proteomes" id="UP000266841">
    <property type="component" value="Unassembled WGS sequence"/>
</dbReference>
<dbReference type="CDD" id="cd00609">
    <property type="entry name" value="AAT_like"/>
    <property type="match status" value="1"/>
</dbReference>
<dbReference type="SUPFAM" id="SSF53383">
    <property type="entry name" value="PLP-dependent transferases"/>
    <property type="match status" value="1"/>
</dbReference>
<dbReference type="EMBL" id="AGNL01039554">
    <property type="protein sequence ID" value="EJK52590.1"/>
    <property type="molecule type" value="Genomic_DNA"/>
</dbReference>
<keyword evidence="3" id="KW-1185">Reference proteome</keyword>
<protein>
    <recommendedName>
        <fullName evidence="1">Aminotransferase class I/classII large domain-containing protein</fullName>
    </recommendedName>
</protein>
<dbReference type="GO" id="GO:0030170">
    <property type="term" value="F:pyridoxal phosphate binding"/>
    <property type="evidence" value="ECO:0007669"/>
    <property type="project" value="InterPro"/>
</dbReference>
<evidence type="ECO:0000313" key="2">
    <source>
        <dbReference type="EMBL" id="EJK52590.1"/>
    </source>
</evidence>
<dbReference type="InterPro" id="IPR015422">
    <property type="entry name" value="PyrdxlP-dep_Trfase_small"/>
</dbReference>
<dbReference type="Pfam" id="PF00155">
    <property type="entry name" value="Aminotran_1_2"/>
    <property type="match status" value="1"/>
</dbReference>
<dbReference type="InterPro" id="IPR015421">
    <property type="entry name" value="PyrdxlP-dep_Trfase_major"/>
</dbReference>
<proteinExistence type="predicted"/>
<dbReference type="eggNOG" id="KOG0257">
    <property type="taxonomic scope" value="Eukaryota"/>
</dbReference>
<gene>
    <name evidence="2" type="ORF">THAOC_28117</name>
</gene>
<comment type="caution">
    <text evidence="2">The sequence shown here is derived from an EMBL/GenBank/DDBJ whole genome shotgun (WGS) entry which is preliminary data.</text>
</comment>
<reference evidence="2 3" key="1">
    <citation type="journal article" date="2012" name="Genome Biol.">
        <title>Genome and low-iron response of an oceanic diatom adapted to chronic iron limitation.</title>
        <authorList>
            <person name="Lommer M."/>
            <person name="Specht M."/>
            <person name="Roy A.S."/>
            <person name="Kraemer L."/>
            <person name="Andreson R."/>
            <person name="Gutowska M.A."/>
            <person name="Wolf J."/>
            <person name="Bergner S.V."/>
            <person name="Schilhabel M.B."/>
            <person name="Klostermeier U.C."/>
            <person name="Beiko R.G."/>
            <person name="Rosenstiel P."/>
            <person name="Hippler M."/>
            <person name="Laroche J."/>
        </authorList>
    </citation>
    <scope>NUCLEOTIDE SEQUENCE [LARGE SCALE GENOMIC DNA]</scope>
    <source>
        <strain evidence="2 3">CCMP1005</strain>
    </source>
</reference>
<name>K0RH67_THAOC</name>
<organism evidence="2 3">
    <name type="scientific">Thalassiosira oceanica</name>
    <name type="common">Marine diatom</name>
    <dbReference type="NCBI Taxonomy" id="159749"/>
    <lineage>
        <taxon>Eukaryota</taxon>
        <taxon>Sar</taxon>
        <taxon>Stramenopiles</taxon>
        <taxon>Ochrophyta</taxon>
        <taxon>Bacillariophyta</taxon>
        <taxon>Coscinodiscophyceae</taxon>
        <taxon>Thalassiosirophycidae</taxon>
        <taxon>Thalassiosirales</taxon>
        <taxon>Thalassiosiraceae</taxon>
        <taxon>Thalassiosira</taxon>
    </lineage>
</organism>
<evidence type="ECO:0000313" key="3">
    <source>
        <dbReference type="Proteomes" id="UP000266841"/>
    </source>
</evidence>